<accession>A0ACC1SXZ1</accession>
<reference evidence="1" key="1">
    <citation type="submission" date="2022-08" db="EMBL/GenBank/DDBJ databases">
        <title>Genome Sequence of Fusarium decemcellulare.</title>
        <authorList>
            <person name="Buettner E."/>
        </authorList>
    </citation>
    <scope>NUCLEOTIDE SEQUENCE</scope>
    <source>
        <strain evidence="1">Babe19</strain>
    </source>
</reference>
<proteinExistence type="predicted"/>
<keyword evidence="2" id="KW-1185">Reference proteome</keyword>
<organism evidence="1 2">
    <name type="scientific">Fusarium decemcellulare</name>
    <dbReference type="NCBI Taxonomy" id="57161"/>
    <lineage>
        <taxon>Eukaryota</taxon>
        <taxon>Fungi</taxon>
        <taxon>Dikarya</taxon>
        <taxon>Ascomycota</taxon>
        <taxon>Pezizomycotina</taxon>
        <taxon>Sordariomycetes</taxon>
        <taxon>Hypocreomycetidae</taxon>
        <taxon>Hypocreales</taxon>
        <taxon>Nectriaceae</taxon>
        <taxon>Fusarium</taxon>
        <taxon>Fusarium decemcellulare species complex</taxon>
    </lineage>
</organism>
<sequence>MMAPRRYMRTALCLPISQAMTHSELLGRLKLGVRRTVAIYPFLLGSLRVDPCDERKNSLVIDTPKDPLDIARGSIIVSPKYWADRMDYDSLEGRGFPPSQIADAIVRDPHDPVDVKDGCPVFNLQVVFIRNGIILSICLHHSLADGPTFSEVVENIISGLDQEPVSADPVIGFHLHLDSFESTLETGDPQELIKLCPDRMFRDEMERTTELLRQPLDLIPPVRCKIFQYDLSSLLGIRIEILNAMTNAQTSGHLASANDCIGAYLWAHVTRARLANKPPSAKPKESRLFVPVDFRPRIKPKVPQTYFGNAIITVPVTMSISVLIAACGAFNSYNGKRALAKVALAIREASDAVNEEYIRRRLNLGKSLPDMRAVRLNFNAIGTIDVIFNNLAALDAGLTKSTFAARQSKRIAMRPLATDMAANVGVMLPRLDSVVELVLGLYEDDMEELLATKSWMRLVKQIIE</sequence>
<dbReference type="Proteomes" id="UP001148629">
    <property type="component" value="Unassembled WGS sequence"/>
</dbReference>
<dbReference type="EMBL" id="JANRMS010000046">
    <property type="protein sequence ID" value="KAJ3548502.1"/>
    <property type="molecule type" value="Genomic_DNA"/>
</dbReference>
<evidence type="ECO:0000313" key="1">
    <source>
        <dbReference type="EMBL" id="KAJ3548502.1"/>
    </source>
</evidence>
<comment type="caution">
    <text evidence="1">The sequence shown here is derived from an EMBL/GenBank/DDBJ whole genome shotgun (WGS) entry which is preliminary data.</text>
</comment>
<evidence type="ECO:0000313" key="2">
    <source>
        <dbReference type="Proteomes" id="UP001148629"/>
    </source>
</evidence>
<gene>
    <name evidence="1" type="ORF">NM208_g972</name>
</gene>
<protein>
    <submittedName>
        <fullName evidence="1">Uncharacterized protein</fullName>
    </submittedName>
</protein>
<name>A0ACC1SXZ1_9HYPO</name>